<reference evidence="1 2" key="1">
    <citation type="submission" date="2017-09" db="EMBL/GenBank/DDBJ databases">
        <title>Depth-based differentiation of microbial function through sediment-hosted aquifers and enrichment of novel symbionts in the deep terrestrial subsurface.</title>
        <authorList>
            <person name="Probst A.J."/>
            <person name="Ladd B."/>
            <person name="Jarett J.K."/>
            <person name="Geller-Mcgrath D.E."/>
            <person name="Sieber C.M."/>
            <person name="Emerson J.B."/>
            <person name="Anantharaman K."/>
            <person name="Thomas B.C."/>
            <person name="Malmstrom R."/>
            <person name="Stieglmeier M."/>
            <person name="Klingl A."/>
            <person name="Woyke T."/>
            <person name="Ryan C.M."/>
            <person name="Banfield J.F."/>
        </authorList>
    </citation>
    <scope>NUCLEOTIDE SEQUENCE [LARGE SCALE GENOMIC DNA]</scope>
    <source>
        <strain evidence="1">CG11_big_fil_rev_8_21_14_0_20_46_11</strain>
    </source>
</reference>
<accession>A0A2H0KBK5</accession>
<feature type="non-terminal residue" evidence="1">
    <location>
        <position position="1"/>
    </location>
</feature>
<dbReference type="Proteomes" id="UP000229342">
    <property type="component" value="Unassembled WGS sequence"/>
</dbReference>
<protein>
    <submittedName>
        <fullName evidence="1">Uncharacterized protein</fullName>
    </submittedName>
</protein>
<dbReference type="EMBL" id="PCVG01000040">
    <property type="protein sequence ID" value="PIQ68619.1"/>
    <property type="molecule type" value="Genomic_DNA"/>
</dbReference>
<proteinExistence type="predicted"/>
<gene>
    <name evidence="1" type="ORF">COV91_03190</name>
</gene>
<dbReference type="AlphaFoldDB" id="A0A2H0KBK5"/>
<organism evidence="1 2">
    <name type="scientific">Candidatus Taylorbacteria bacterium CG11_big_fil_rev_8_21_14_0_20_46_11</name>
    <dbReference type="NCBI Taxonomy" id="1975025"/>
    <lineage>
        <taxon>Bacteria</taxon>
        <taxon>Candidatus Tayloriibacteriota</taxon>
    </lineage>
</organism>
<evidence type="ECO:0000313" key="1">
    <source>
        <dbReference type="EMBL" id="PIQ68619.1"/>
    </source>
</evidence>
<comment type="caution">
    <text evidence="1">The sequence shown here is derived from an EMBL/GenBank/DDBJ whole genome shotgun (WGS) entry which is preliminary data.</text>
</comment>
<sequence length="79" mass="9471">TREEFKRALWKLRERGFSDMERDEVENVFRGDIHESGSSSGISSDELKKGLHYLKHHPENHHLSRDEIQRLEETLKHYL</sequence>
<name>A0A2H0KBK5_9BACT</name>
<evidence type="ECO:0000313" key="2">
    <source>
        <dbReference type="Proteomes" id="UP000229342"/>
    </source>
</evidence>